<keyword evidence="3" id="KW-1133">Transmembrane helix</keyword>
<evidence type="ECO:0000256" key="2">
    <source>
        <dbReference type="SAM" id="MobiDB-lite"/>
    </source>
</evidence>
<comment type="caution">
    <text evidence="4">The sequence shown here is derived from an EMBL/GenBank/DDBJ whole genome shotgun (WGS) entry which is preliminary data.</text>
</comment>
<accession>A0ABY6U9V8</accession>
<protein>
    <submittedName>
        <fullName evidence="4">Uncharacterized protein</fullName>
    </submittedName>
</protein>
<dbReference type="EMBL" id="CABFNS010000774">
    <property type="protein sequence ID" value="VUC27765.1"/>
    <property type="molecule type" value="Genomic_DNA"/>
</dbReference>
<name>A0ABY6U9V8_BIOOC</name>
<keyword evidence="5" id="KW-1185">Reference proteome</keyword>
<proteinExistence type="predicted"/>
<evidence type="ECO:0000313" key="5">
    <source>
        <dbReference type="Proteomes" id="UP000766486"/>
    </source>
</evidence>
<reference evidence="4 5" key="1">
    <citation type="submission" date="2019-06" db="EMBL/GenBank/DDBJ databases">
        <authorList>
            <person name="Broberg M."/>
        </authorList>
    </citation>
    <scope>NUCLEOTIDE SEQUENCE [LARGE SCALE GENOMIC DNA]</scope>
</reference>
<evidence type="ECO:0000256" key="3">
    <source>
        <dbReference type="SAM" id="Phobius"/>
    </source>
</evidence>
<evidence type="ECO:0000256" key="1">
    <source>
        <dbReference type="SAM" id="Coils"/>
    </source>
</evidence>
<feature type="region of interest" description="Disordered" evidence="2">
    <location>
        <begin position="237"/>
        <end position="257"/>
    </location>
</feature>
<sequence length="809" mass="91251">MADDGGASAVDIASSVGTWVAAALAIIALVGIVGPFFALQASLSDSNRAMNAVQDRPQKYITRGYRLTRGLRIFRRIRVPNLSRGYISNEPDDTPLMPLSAALGHFEFTPGDYLPWNTGWAKLAEMIAAYSAHDPVNDKPVPLGVPQQGGAFEVVNSRTALVVNKHWILLLGLLGRYGKRSDGGVLQNRGVRRDFGGERGSIRHFGLLRKEAMSKVEPVRKKMLFYEKTAMVRRRRASSGSISSADSETDSSSDDERVSLRRTAYGEWVLDSRAQPSLHGVTGTIKGLGRHKGSWSYLTSVSFVPHTAREIFPRSIQTKRESSSMQTLFWLAHGFLPAGRTPEGRQIVISMEDPASGMDSRDVVHSGEGQDSWTFFTLTESDDIPISLGHSMKHLGIPEPMVLQFLPVDRTGGIQQPHVHSTPALQKTFVPIKPGTPWSAEMEAERQATIAAQMGPTFDVQGQWLFYNNGFDGVSWSFLRAEVERPLSIVLNLDWDEWGFMLWKDRFWISLLQGSTAILCGEWARRIAFAEALQLNHPISAFRWRVQGRFQQQKLRDYLDFDTTISSLIKSSTVLPLRLSIAMLFIMDSSFRDRVEAVCERLSNPELYEKVQKENWEDEIAEQERVMRKLQEEYERAKVLHENDEERHPDAGPPIYTSLRFTSVNTLTLDAFGIDYSIDTPDGHDILVKRPLPEWEQNYIFNHTAQARKVAEMKILEKQGMVTALEYDHKANEIIWYPDQKSKDDSKSWKFSTRAHGMPSSDKVLAMKEKEIALVGLWAANRAAMWLSAQDSRPLLSFVEDLDPFVYVL</sequence>
<dbReference type="Proteomes" id="UP000766486">
    <property type="component" value="Unassembled WGS sequence"/>
</dbReference>
<keyword evidence="1" id="KW-0175">Coiled coil</keyword>
<gene>
    <name evidence="4" type="ORF">CLO192961_LOCUS218255</name>
</gene>
<feature type="coiled-coil region" evidence="1">
    <location>
        <begin position="613"/>
        <end position="647"/>
    </location>
</feature>
<organism evidence="4 5">
    <name type="scientific">Bionectria ochroleuca</name>
    <name type="common">Gliocladium roseum</name>
    <dbReference type="NCBI Taxonomy" id="29856"/>
    <lineage>
        <taxon>Eukaryota</taxon>
        <taxon>Fungi</taxon>
        <taxon>Dikarya</taxon>
        <taxon>Ascomycota</taxon>
        <taxon>Pezizomycotina</taxon>
        <taxon>Sordariomycetes</taxon>
        <taxon>Hypocreomycetidae</taxon>
        <taxon>Hypocreales</taxon>
        <taxon>Bionectriaceae</taxon>
        <taxon>Clonostachys</taxon>
    </lineage>
</organism>
<evidence type="ECO:0000313" key="4">
    <source>
        <dbReference type="EMBL" id="VUC27765.1"/>
    </source>
</evidence>
<feature type="transmembrane region" description="Helical" evidence="3">
    <location>
        <begin position="16"/>
        <end position="39"/>
    </location>
</feature>
<keyword evidence="3" id="KW-0472">Membrane</keyword>
<keyword evidence="3" id="KW-0812">Transmembrane</keyword>